<protein>
    <submittedName>
        <fullName evidence="1">Uncharacterized protein</fullName>
    </submittedName>
</protein>
<sequence length="277" mass="30038">MTTIEFSMPGSDQEPVRVTSEDLGRLAGRAAREEMSFRMYGTEFCRILGAVGMFQAVPRDFEQHSAVRCLARGDELVLAATNGVAAAIGRVPTDEAEGRGPFSIPHAQVKAVLGVFARPLPKGVSAAEYLLQVTVTTETIRIEDVSALFGGDTFTMVRPSEEAAERGDLSEMELVMNALSLHAAALDEAQDPIGLESGVFFSPAEVARVSRAAKAIGVEVHLRSSGRRLIAPLSESFVAYVAGDLHAWEQRKPPFIDERAVRGWRRRLTEVVDEGVL</sequence>
<dbReference type="EMBL" id="DYWO01000474">
    <property type="protein sequence ID" value="HJF51238.1"/>
    <property type="molecule type" value="Genomic_DNA"/>
</dbReference>
<dbReference type="Proteomes" id="UP000775129">
    <property type="component" value="Unassembled WGS sequence"/>
</dbReference>
<reference evidence="1" key="1">
    <citation type="journal article" date="2021" name="PeerJ">
        <title>Extensive microbial diversity within the chicken gut microbiome revealed by metagenomics and culture.</title>
        <authorList>
            <person name="Gilroy R."/>
            <person name="Ravi A."/>
            <person name="Getino M."/>
            <person name="Pursley I."/>
            <person name="Horton D.L."/>
            <person name="Alikhan N.F."/>
            <person name="Baker D."/>
            <person name="Gharbi K."/>
            <person name="Hall N."/>
            <person name="Watson M."/>
            <person name="Adriaenssens E.M."/>
            <person name="Foster-Nyarko E."/>
            <person name="Jarju S."/>
            <person name="Secka A."/>
            <person name="Antonio M."/>
            <person name="Oren A."/>
            <person name="Chaudhuri R.R."/>
            <person name="La Ragione R."/>
            <person name="Hildebrand F."/>
            <person name="Pallen M.J."/>
        </authorList>
    </citation>
    <scope>NUCLEOTIDE SEQUENCE</scope>
    <source>
        <strain evidence="1">1647</strain>
    </source>
</reference>
<evidence type="ECO:0000313" key="2">
    <source>
        <dbReference type="Proteomes" id="UP000775129"/>
    </source>
</evidence>
<evidence type="ECO:0000313" key="1">
    <source>
        <dbReference type="EMBL" id="HJF51238.1"/>
    </source>
</evidence>
<organism evidence="1 2">
    <name type="scientific">Brachybacterium paraconglomeratum</name>
    <dbReference type="NCBI Taxonomy" id="173362"/>
    <lineage>
        <taxon>Bacteria</taxon>
        <taxon>Bacillati</taxon>
        <taxon>Actinomycetota</taxon>
        <taxon>Actinomycetes</taxon>
        <taxon>Micrococcales</taxon>
        <taxon>Dermabacteraceae</taxon>
        <taxon>Brachybacterium</taxon>
    </lineage>
</organism>
<comment type="caution">
    <text evidence="1">The sequence shown here is derived from an EMBL/GenBank/DDBJ whole genome shotgun (WGS) entry which is preliminary data.</text>
</comment>
<reference evidence="1" key="2">
    <citation type="submission" date="2021-09" db="EMBL/GenBank/DDBJ databases">
        <authorList>
            <person name="Gilroy R."/>
        </authorList>
    </citation>
    <scope>NUCLEOTIDE SEQUENCE</scope>
    <source>
        <strain evidence="1">1647</strain>
    </source>
</reference>
<proteinExistence type="predicted"/>
<gene>
    <name evidence="1" type="ORF">K8W24_15860</name>
</gene>
<name>A0A921GU79_9MICO</name>
<accession>A0A921GU79</accession>
<dbReference type="AlphaFoldDB" id="A0A921GU79"/>